<feature type="transmembrane region" description="Helical" evidence="5">
    <location>
        <begin position="838"/>
        <end position="858"/>
    </location>
</feature>
<keyword evidence="2" id="KW-0479">Metal-binding</keyword>
<feature type="domain" description="Plastocyanin-like" evidence="7">
    <location>
        <begin position="358"/>
        <end position="559"/>
    </location>
</feature>
<dbReference type="Pfam" id="PF07731">
    <property type="entry name" value="Cu-oxidase_2"/>
    <property type="match status" value="1"/>
</dbReference>
<dbReference type="InterPro" id="IPR001117">
    <property type="entry name" value="Cu-oxidase_2nd"/>
</dbReference>
<dbReference type="InterPro" id="IPR011707">
    <property type="entry name" value="Cu-oxidase-like_N"/>
</dbReference>
<dbReference type="OrthoDB" id="2121828at2759"/>
<dbReference type="AlphaFoldDB" id="A0A7R8USH8"/>
<organism evidence="10 11">
    <name type="scientific">Hermetia illucens</name>
    <name type="common">Black soldier fly</name>
    <dbReference type="NCBI Taxonomy" id="343691"/>
    <lineage>
        <taxon>Eukaryota</taxon>
        <taxon>Metazoa</taxon>
        <taxon>Ecdysozoa</taxon>
        <taxon>Arthropoda</taxon>
        <taxon>Hexapoda</taxon>
        <taxon>Insecta</taxon>
        <taxon>Pterygota</taxon>
        <taxon>Neoptera</taxon>
        <taxon>Endopterygota</taxon>
        <taxon>Diptera</taxon>
        <taxon>Brachycera</taxon>
        <taxon>Stratiomyomorpha</taxon>
        <taxon>Stratiomyidae</taxon>
        <taxon>Hermetiinae</taxon>
        <taxon>Hermetia</taxon>
    </lineage>
</organism>
<dbReference type="InterPro" id="IPR008972">
    <property type="entry name" value="Cupredoxin"/>
</dbReference>
<evidence type="ECO:0000313" key="11">
    <source>
        <dbReference type="Proteomes" id="UP000594454"/>
    </source>
</evidence>
<dbReference type="EMBL" id="LR899011">
    <property type="protein sequence ID" value="CAD7086238.1"/>
    <property type="molecule type" value="Genomic_DNA"/>
</dbReference>
<evidence type="ECO:0000256" key="1">
    <source>
        <dbReference type="ARBA" id="ARBA00010609"/>
    </source>
</evidence>
<feature type="domain" description="Plastocyanin-like" evidence="8">
    <location>
        <begin position="680"/>
        <end position="811"/>
    </location>
</feature>
<dbReference type="PROSITE" id="PS00079">
    <property type="entry name" value="MULTICOPPER_OXIDASE1"/>
    <property type="match status" value="1"/>
</dbReference>
<dbReference type="InterPro" id="IPR033138">
    <property type="entry name" value="Cu_oxidase_CS"/>
</dbReference>
<dbReference type="InterPro" id="IPR002355">
    <property type="entry name" value="Cu_oxidase_Cu_BS"/>
</dbReference>
<dbReference type="SUPFAM" id="SSF57603">
    <property type="entry name" value="FnI-like domain"/>
    <property type="match status" value="1"/>
</dbReference>
<dbReference type="GO" id="GO:0005507">
    <property type="term" value="F:copper ion binding"/>
    <property type="evidence" value="ECO:0007669"/>
    <property type="project" value="InterPro"/>
</dbReference>
<keyword evidence="11" id="KW-1185">Reference proteome</keyword>
<keyword evidence="5" id="KW-0472">Membrane</keyword>
<name>A0A7R8USH8_HERIL</name>
<dbReference type="InParanoid" id="A0A7R8USH8"/>
<dbReference type="FunFam" id="2.60.40.420:FF:000031">
    <property type="entry name" value="Laccase-2 isoform A"/>
    <property type="match status" value="1"/>
</dbReference>
<dbReference type="GO" id="GO:0016491">
    <property type="term" value="F:oxidoreductase activity"/>
    <property type="evidence" value="ECO:0007669"/>
    <property type="project" value="UniProtKB-KW"/>
</dbReference>
<dbReference type="CDD" id="cd13858">
    <property type="entry name" value="CuRO_1_tcLCC2_insect_like"/>
    <property type="match status" value="1"/>
</dbReference>
<comment type="similarity">
    <text evidence="1">Belongs to the multicopper oxidase family.</text>
</comment>
<sequence length="859" mass="97649">MKLALRICCLCFVVGFTEIIAANLDKVSDNLKCEIEINGTTTQIKIGQVLRTEDPCFSYICNSDEDGNAQTEEIREECRRKCRKGYELQSIPGKCCGLCVKTKCLYLDKIYSVGDTWHNEDKCMLFECVLENSAPVISTFKKTCPELPNCLPQDVYTKDCCQYCKEEKSLGFNPAPRSDLTFDTYENHPCKRKCEAGAPPMTCEYKFQVEWYETLSKACYDCPLNGTDCMRPHCVTGDGVRKSVLVVNRNMPGPALEVCLNDTIIVDVTNGLLGDSNTIHWHGLLQKATPYMDGVPNLTQCPIIPYTTFRYMFQADNSGTHFWHSHVGLQRGDGCFGAFIIRKPDDPHLPLYDFDLTEHIIITQDWIHTNGITMFTNHHHSIGDNKPVNILVNGKGRFLNKNKVIVDPIDDNLTEADVEPTTYSENAIPPRESVMRMTEEFPNVGAENITDRLRTVPFEVFNVTQGYRYRFRTINTGFLNCPIQISVDNHTLLVIQSDGYDLEPVEVKSFVAYAGERFDFVLNASQKIGNYWMRFKGLMDCDERFERARQVAIVRYEGAPDVEPSASTDYDFPVEGLELNSLNKGPGHVDSLTMAEVSALAEDEEWLKQEEPDFKFYIYYDFYNIDHSLFYYPPLYGINNVSRPVYAPQLNRISLKIPPVPLLPARDEIDESTFCNETSLKEKGIDCTKEFCECHHVLQIPLNSVVEMVLVDEGHTFDANHPFHLHGYAFRVIGMDRIGKEVTIDQIKDLDNNGQLHRNLKHPPIKDTVTIPDGGYTIIRFKADNPGYWLFHCHIEFHAEIGMALILKVGDHSQMVPVPKDFPKCSNYMPTTVKSASLANYSINILYLGLLSLLIVIYL</sequence>
<dbReference type="InterPro" id="IPR011706">
    <property type="entry name" value="Cu-oxidase_C"/>
</dbReference>
<accession>A0A7R8USH8</accession>
<dbReference type="GO" id="GO:0005886">
    <property type="term" value="C:plasma membrane"/>
    <property type="evidence" value="ECO:0007669"/>
    <property type="project" value="TreeGrafter"/>
</dbReference>
<dbReference type="InterPro" id="IPR045087">
    <property type="entry name" value="Cu-oxidase_fam"/>
</dbReference>
<dbReference type="FunFam" id="2.60.40.420:FF:000045">
    <property type="entry name" value="Laccase 2"/>
    <property type="match status" value="1"/>
</dbReference>
<evidence type="ECO:0000256" key="3">
    <source>
        <dbReference type="ARBA" id="ARBA00023002"/>
    </source>
</evidence>
<evidence type="ECO:0000256" key="4">
    <source>
        <dbReference type="ARBA" id="ARBA00023008"/>
    </source>
</evidence>
<reference evidence="10 11" key="1">
    <citation type="submission" date="2020-11" db="EMBL/GenBank/DDBJ databases">
        <authorList>
            <person name="Wallbank WR R."/>
            <person name="Pardo Diaz C."/>
            <person name="Kozak K."/>
            <person name="Martin S."/>
            <person name="Jiggins C."/>
            <person name="Moest M."/>
            <person name="Warren A I."/>
            <person name="Generalovic N T."/>
            <person name="Byers J.R.P. K."/>
            <person name="Montejo-Kovacevich G."/>
            <person name="Yen C E."/>
        </authorList>
    </citation>
    <scope>NUCLEOTIDE SEQUENCE [LARGE SCALE GENOMIC DNA]</scope>
</reference>
<dbReference type="CDD" id="cd13905">
    <property type="entry name" value="CuRO_3_tcLLC2_insect_like"/>
    <property type="match status" value="1"/>
</dbReference>
<evidence type="ECO:0000256" key="2">
    <source>
        <dbReference type="ARBA" id="ARBA00022723"/>
    </source>
</evidence>
<dbReference type="Gene3D" id="2.60.40.420">
    <property type="entry name" value="Cupredoxins - blue copper proteins"/>
    <property type="match status" value="3"/>
</dbReference>
<feature type="domain" description="Plastocyanin-like" evidence="9">
    <location>
        <begin position="236"/>
        <end position="345"/>
    </location>
</feature>
<keyword evidence="4" id="KW-0186">Copper</keyword>
<dbReference type="PANTHER" id="PTHR11709">
    <property type="entry name" value="MULTI-COPPER OXIDASE"/>
    <property type="match status" value="1"/>
</dbReference>
<dbReference type="SUPFAM" id="SSF49503">
    <property type="entry name" value="Cupredoxins"/>
    <property type="match status" value="3"/>
</dbReference>
<dbReference type="FunFam" id="2.60.40.420:FF:000079">
    <property type="entry name" value="Laccase 1"/>
    <property type="match status" value="1"/>
</dbReference>
<evidence type="ECO:0000313" key="10">
    <source>
        <dbReference type="EMBL" id="CAD7086238.1"/>
    </source>
</evidence>
<evidence type="ECO:0000259" key="8">
    <source>
        <dbReference type="Pfam" id="PF07731"/>
    </source>
</evidence>
<evidence type="ECO:0000256" key="6">
    <source>
        <dbReference type="SAM" id="SignalP"/>
    </source>
</evidence>
<evidence type="ECO:0000259" key="9">
    <source>
        <dbReference type="Pfam" id="PF07732"/>
    </source>
</evidence>
<dbReference type="Proteomes" id="UP000594454">
    <property type="component" value="Chromosome 3"/>
</dbReference>
<dbReference type="FunCoup" id="A0A7R8USH8">
    <property type="interactions" value="41"/>
</dbReference>
<keyword evidence="5" id="KW-1133">Transmembrane helix</keyword>
<dbReference type="CDD" id="cd13884">
    <property type="entry name" value="CuRO_2_tcLCC_insect_like"/>
    <property type="match status" value="1"/>
</dbReference>
<protein>
    <submittedName>
        <fullName evidence="10">Uncharacterized protein</fullName>
    </submittedName>
</protein>
<keyword evidence="3" id="KW-0560">Oxidoreductase</keyword>
<dbReference type="OMA" id="QAWQGIF"/>
<evidence type="ECO:0000259" key="7">
    <source>
        <dbReference type="Pfam" id="PF00394"/>
    </source>
</evidence>
<dbReference type="PROSITE" id="PS00080">
    <property type="entry name" value="MULTICOPPER_OXIDASE2"/>
    <property type="match status" value="1"/>
</dbReference>
<keyword evidence="5" id="KW-0812">Transmembrane</keyword>
<dbReference type="PANTHER" id="PTHR11709:SF394">
    <property type="entry name" value="FI03373P-RELATED"/>
    <property type="match status" value="1"/>
</dbReference>
<evidence type="ECO:0000256" key="5">
    <source>
        <dbReference type="SAM" id="Phobius"/>
    </source>
</evidence>
<gene>
    <name evidence="10" type="ORF">HERILL_LOCUS9026</name>
</gene>
<dbReference type="Pfam" id="PF07732">
    <property type="entry name" value="Cu-oxidase_3"/>
    <property type="match status" value="1"/>
</dbReference>
<dbReference type="GO" id="GO:0006826">
    <property type="term" value="P:iron ion transport"/>
    <property type="evidence" value="ECO:0007669"/>
    <property type="project" value="TreeGrafter"/>
</dbReference>
<keyword evidence="6" id="KW-0732">Signal</keyword>
<feature type="chain" id="PRO_5030976658" evidence="6">
    <location>
        <begin position="22"/>
        <end position="859"/>
    </location>
</feature>
<dbReference type="Pfam" id="PF00394">
    <property type="entry name" value="Cu-oxidase"/>
    <property type="match status" value="1"/>
</dbReference>
<feature type="signal peptide" evidence="6">
    <location>
        <begin position="1"/>
        <end position="21"/>
    </location>
</feature>
<proteinExistence type="inferred from homology"/>